<dbReference type="PROSITE" id="PS01013">
    <property type="entry name" value="OSBP"/>
    <property type="match status" value="1"/>
</dbReference>
<dbReference type="Pfam" id="PF01237">
    <property type="entry name" value="Oxysterol_BP"/>
    <property type="match status" value="1"/>
</dbReference>
<dbReference type="EMBL" id="CAMPGE010001226">
    <property type="protein sequence ID" value="CAI2360003.1"/>
    <property type="molecule type" value="Genomic_DNA"/>
</dbReference>
<feature type="region of interest" description="Disordered" evidence="4">
    <location>
        <begin position="8"/>
        <end position="61"/>
    </location>
</feature>
<name>A0AAD1U180_EUPCR</name>
<evidence type="ECO:0000313" key="6">
    <source>
        <dbReference type="Proteomes" id="UP001295684"/>
    </source>
</evidence>
<evidence type="ECO:0000313" key="5">
    <source>
        <dbReference type="EMBL" id="CAI2360003.1"/>
    </source>
</evidence>
<dbReference type="Gene3D" id="3.30.70.3490">
    <property type="match status" value="1"/>
</dbReference>
<dbReference type="Gene3D" id="2.40.160.120">
    <property type="match status" value="1"/>
</dbReference>
<protein>
    <recommendedName>
        <fullName evidence="7">Oxysterol-binding protein</fullName>
    </recommendedName>
</protein>
<dbReference type="GO" id="GO:0032934">
    <property type="term" value="F:sterol binding"/>
    <property type="evidence" value="ECO:0007669"/>
    <property type="project" value="TreeGrafter"/>
</dbReference>
<organism evidence="5 6">
    <name type="scientific">Euplotes crassus</name>
    <dbReference type="NCBI Taxonomy" id="5936"/>
    <lineage>
        <taxon>Eukaryota</taxon>
        <taxon>Sar</taxon>
        <taxon>Alveolata</taxon>
        <taxon>Ciliophora</taxon>
        <taxon>Intramacronucleata</taxon>
        <taxon>Spirotrichea</taxon>
        <taxon>Hypotrichia</taxon>
        <taxon>Euplotida</taxon>
        <taxon>Euplotidae</taxon>
        <taxon>Moneuplotes</taxon>
    </lineage>
</organism>
<keyword evidence="6" id="KW-1185">Reference proteome</keyword>
<dbReference type="InterPro" id="IPR000648">
    <property type="entry name" value="Oxysterol-bd"/>
</dbReference>
<evidence type="ECO:0008006" key="7">
    <source>
        <dbReference type="Google" id="ProtNLM"/>
    </source>
</evidence>
<evidence type="ECO:0000256" key="1">
    <source>
        <dbReference type="ARBA" id="ARBA00008842"/>
    </source>
</evidence>
<dbReference type="Proteomes" id="UP001295684">
    <property type="component" value="Unassembled WGS sequence"/>
</dbReference>
<gene>
    <name evidence="5" type="ORF">ECRASSUSDP1_LOCUS1298</name>
</gene>
<proteinExistence type="inferred from homology"/>
<feature type="compositionally biased region" description="Basic and acidic residues" evidence="4">
    <location>
        <begin position="36"/>
        <end position="57"/>
    </location>
</feature>
<evidence type="ECO:0000256" key="3">
    <source>
        <dbReference type="SAM" id="Coils"/>
    </source>
</evidence>
<evidence type="ECO:0000256" key="4">
    <source>
        <dbReference type="SAM" id="MobiDB-lite"/>
    </source>
</evidence>
<dbReference type="GO" id="GO:0005829">
    <property type="term" value="C:cytosol"/>
    <property type="evidence" value="ECO:0007669"/>
    <property type="project" value="TreeGrafter"/>
</dbReference>
<dbReference type="PANTHER" id="PTHR10972">
    <property type="entry name" value="OXYSTEROL-BINDING PROTEIN-RELATED"/>
    <property type="match status" value="1"/>
</dbReference>
<dbReference type="GO" id="GO:0120009">
    <property type="term" value="P:intermembrane lipid transfer"/>
    <property type="evidence" value="ECO:0007669"/>
    <property type="project" value="UniProtKB-ARBA"/>
</dbReference>
<comment type="caution">
    <text evidence="5">The sequence shown here is derived from an EMBL/GenBank/DDBJ whole genome shotgun (WGS) entry which is preliminary data.</text>
</comment>
<keyword evidence="3" id="KW-0175">Coiled coil</keyword>
<dbReference type="GO" id="GO:0016020">
    <property type="term" value="C:membrane"/>
    <property type="evidence" value="ECO:0007669"/>
    <property type="project" value="TreeGrafter"/>
</dbReference>
<reference evidence="5" key="1">
    <citation type="submission" date="2023-07" db="EMBL/GenBank/DDBJ databases">
        <authorList>
            <consortium name="AG Swart"/>
            <person name="Singh M."/>
            <person name="Singh A."/>
            <person name="Seah K."/>
            <person name="Emmerich C."/>
        </authorList>
    </citation>
    <scope>NUCLEOTIDE SEQUENCE</scope>
    <source>
        <strain evidence="5">DP1</strain>
    </source>
</reference>
<dbReference type="AlphaFoldDB" id="A0AAD1U180"/>
<comment type="similarity">
    <text evidence="1 2">Belongs to the OSBP family.</text>
</comment>
<accession>A0AAD1U180</accession>
<feature type="coiled-coil region" evidence="3">
    <location>
        <begin position="177"/>
        <end position="204"/>
    </location>
</feature>
<dbReference type="InterPro" id="IPR018494">
    <property type="entry name" value="Oxysterol-bd_CS"/>
</dbReference>
<evidence type="ECO:0000256" key="2">
    <source>
        <dbReference type="RuleBase" id="RU003844"/>
    </source>
</evidence>
<dbReference type="SUPFAM" id="SSF144000">
    <property type="entry name" value="Oxysterol-binding protein-like"/>
    <property type="match status" value="1"/>
</dbReference>
<sequence length="621" mass="72414">MIHCREAIREKERKKRGKKRGMGDKMWKRNKTVVGDSRKNTKNDREDTKEHVEDRGRRGSQYTADISVEDELYYEEEKSGCNDSPLSESEFLHALNSKVSICQDTILTLKELKHSKCLNKFDNMANHLEWMLTDIHRLCLDQFGASNMKKYAKPNYSHSGLFGGESVDSKSFDSNDLENFHDALEELAETQNKYEEEKVLISRKKKSHEKSPNELVKISSDNCQIWNSELSRDGLPVPKPKVSTNIFRILKDCIGKDLGHFAVPVYFNEPISMLQRVCEPMQNDFLLSKASCQETPELRMVYYAAFCIAQYAGSHERLSKPFNPILGETFEFATPKWKFIAEQVSHHPPISACHVIHEDYSFWTNTHVKSKFWGKSIEFKPLGVTKFKINSTEEVLTCTRPSTYLHGFLIGHKYLDHNGEMKITMDSPSFSETPSVKIKFHKLGLFGNLQKIGKISGEVYDSLGRKVYEIFGNCTREINYKSVKSDCDSIKLWEFPQQPENWDENYRFTDFTLKLNMLTEEMKEHLPPTDSRFRLDQAYLEKGDLEKAGEEKFRLEEKQRRRRKRHQKEKFIPKPLYFVEDPDSVNDDFASYIYKGGYWNHKNTKKWDHLPDLFGPDSLEL</sequence>
<dbReference type="FunFam" id="2.40.160.120:FF:000001">
    <property type="entry name" value="Oxysterol-binding protein"/>
    <property type="match status" value="1"/>
</dbReference>
<dbReference type="InterPro" id="IPR037239">
    <property type="entry name" value="OSBP_sf"/>
</dbReference>